<name>A0ABN0ZP51_9BACI</name>
<dbReference type="Pfam" id="PF08141">
    <property type="entry name" value="SspH"/>
    <property type="match status" value="1"/>
</dbReference>
<evidence type="ECO:0000256" key="1">
    <source>
        <dbReference type="ARBA" id="ARBA00004288"/>
    </source>
</evidence>
<evidence type="ECO:0000256" key="3">
    <source>
        <dbReference type="ARBA" id="ARBA00022969"/>
    </source>
</evidence>
<comment type="caution">
    <text evidence="5">The sequence shown here is derived from an EMBL/GenBank/DDBJ whole genome shotgun (WGS) entry which is preliminary data.</text>
</comment>
<evidence type="ECO:0000313" key="5">
    <source>
        <dbReference type="EMBL" id="GAA0454376.1"/>
    </source>
</evidence>
<evidence type="ECO:0000256" key="4">
    <source>
        <dbReference type="HAMAP-Rule" id="MF_00667"/>
    </source>
</evidence>
<keyword evidence="3 4" id="KW-0749">Sporulation</keyword>
<comment type="subcellular location">
    <subcellularLocation>
        <location evidence="1 4">Spore core</location>
    </subcellularLocation>
</comment>
<dbReference type="Proteomes" id="UP001500740">
    <property type="component" value="Unassembled WGS sequence"/>
</dbReference>
<dbReference type="InterPro" id="IPR012610">
    <property type="entry name" value="SASP_SspH"/>
</dbReference>
<comment type="induction">
    <text evidence="4">Expressed only in the forespore compartment of sporulating cells.</text>
</comment>
<dbReference type="RefSeq" id="WP_343781761.1">
    <property type="nucleotide sequence ID" value="NZ_BAAACZ010000005.1"/>
</dbReference>
<dbReference type="EMBL" id="BAAACZ010000005">
    <property type="protein sequence ID" value="GAA0454376.1"/>
    <property type="molecule type" value="Genomic_DNA"/>
</dbReference>
<keyword evidence="6" id="KW-1185">Reference proteome</keyword>
<dbReference type="NCBIfam" id="TIGR02861">
    <property type="entry name" value="SASP_H"/>
    <property type="match status" value="1"/>
</dbReference>
<organism evidence="5 6">
    <name type="scientific">Alkalibacillus silvisoli</name>
    <dbReference type="NCBI Taxonomy" id="392823"/>
    <lineage>
        <taxon>Bacteria</taxon>
        <taxon>Bacillati</taxon>
        <taxon>Bacillota</taxon>
        <taxon>Bacilli</taxon>
        <taxon>Bacillales</taxon>
        <taxon>Bacillaceae</taxon>
        <taxon>Alkalibacillus</taxon>
    </lineage>
</organism>
<proteinExistence type="evidence at transcript level"/>
<gene>
    <name evidence="4" type="primary">sspH</name>
    <name evidence="5" type="ORF">GCM10008935_06530</name>
</gene>
<accession>A0ABN0ZP51</accession>
<comment type="similarity">
    <text evidence="2 4">Belongs to the SspH family.</text>
</comment>
<sequence length="64" mass="7502">MDRKRAKEISQSPDMKDVQYNGERIYIQHVDDQSGKARIYSLNDPAQQFDVEVGQLFENDDLKK</sequence>
<dbReference type="HAMAP" id="MF_00667">
    <property type="entry name" value="SspH"/>
    <property type="match status" value="1"/>
</dbReference>
<evidence type="ECO:0000256" key="2">
    <source>
        <dbReference type="ARBA" id="ARBA00006573"/>
    </source>
</evidence>
<protein>
    <recommendedName>
        <fullName evidence="4">Small, acid-soluble spore protein H</fullName>
        <shortName evidence="4">SASP H</shortName>
    </recommendedName>
</protein>
<reference evidence="5 6" key="1">
    <citation type="journal article" date="2019" name="Int. J. Syst. Evol. Microbiol.">
        <title>The Global Catalogue of Microorganisms (GCM) 10K type strain sequencing project: providing services to taxonomists for standard genome sequencing and annotation.</title>
        <authorList>
            <consortium name="The Broad Institute Genomics Platform"/>
            <consortium name="The Broad Institute Genome Sequencing Center for Infectious Disease"/>
            <person name="Wu L."/>
            <person name="Ma J."/>
        </authorList>
    </citation>
    <scope>NUCLEOTIDE SEQUENCE [LARGE SCALE GENOMIC DNA]</scope>
    <source>
        <strain evidence="5 6">JCM 14193</strain>
    </source>
</reference>
<evidence type="ECO:0000313" key="6">
    <source>
        <dbReference type="Proteomes" id="UP001500740"/>
    </source>
</evidence>